<dbReference type="Pfam" id="PF21787">
    <property type="entry name" value="TNP-like_RNaseH_N"/>
    <property type="match status" value="1"/>
</dbReference>
<protein>
    <recommendedName>
        <fullName evidence="2">Transposable element P transposase-like RNase H domain-containing protein</fullName>
    </recommendedName>
</protein>
<proteinExistence type="predicted"/>
<sequence>MTEHSSPIGSVNENACGGEHESFSVPCSTPKRRDARRLLAGIIRNSKYKAVGRRWTRDEKVVSLSLYERSPKSYAFLRSLYPLPSKRSLQYVLNAIHFGTGINANVFKALKDTVQKMSDEDRVCSLLFDEMSIRENLHYNRKLDRIDGFEDHGSGVRTDLRANHALVFMVRGLREKWKQPVAYYLNRGSTSSEFLRKFLFEVLGACQDAGLKVVATVCDMGSNNTKTMRMLGFLKRNHSSFSTNKKLQYCTTLPTS</sequence>
<feature type="region of interest" description="Disordered" evidence="1">
    <location>
        <begin position="1"/>
        <end position="29"/>
    </location>
</feature>
<keyword evidence="4" id="KW-1185">Reference proteome</keyword>
<comment type="caution">
    <text evidence="3">The sequence shown here is derived from an EMBL/GenBank/DDBJ whole genome shotgun (WGS) entry which is preliminary data.</text>
</comment>
<dbReference type="InterPro" id="IPR048365">
    <property type="entry name" value="TNP-like_RNaseH_N"/>
</dbReference>
<feature type="compositionally biased region" description="Polar residues" evidence="1">
    <location>
        <begin position="1"/>
        <end position="13"/>
    </location>
</feature>
<dbReference type="EMBL" id="JAJSOF020000043">
    <property type="protein sequence ID" value="KAJ4425383.1"/>
    <property type="molecule type" value="Genomic_DNA"/>
</dbReference>
<feature type="domain" description="Transposable element P transposase-like RNase H" evidence="2">
    <location>
        <begin position="100"/>
        <end position="232"/>
    </location>
</feature>
<evidence type="ECO:0000256" key="1">
    <source>
        <dbReference type="SAM" id="MobiDB-lite"/>
    </source>
</evidence>
<name>A0ABQ8RUG1_PERAM</name>
<evidence type="ECO:0000313" key="4">
    <source>
        <dbReference type="Proteomes" id="UP001148838"/>
    </source>
</evidence>
<reference evidence="3 4" key="1">
    <citation type="journal article" date="2022" name="Allergy">
        <title>Genome assembly and annotation of Periplaneta americana reveal a comprehensive cockroach allergen profile.</title>
        <authorList>
            <person name="Wang L."/>
            <person name="Xiong Q."/>
            <person name="Saelim N."/>
            <person name="Wang L."/>
            <person name="Nong W."/>
            <person name="Wan A.T."/>
            <person name="Shi M."/>
            <person name="Liu X."/>
            <person name="Cao Q."/>
            <person name="Hui J.H.L."/>
            <person name="Sookrung N."/>
            <person name="Leung T.F."/>
            <person name="Tungtrongchitr A."/>
            <person name="Tsui S.K.W."/>
        </authorList>
    </citation>
    <scope>NUCLEOTIDE SEQUENCE [LARGE SCALE GENOMIC DNA]</scope>
    <source>
        <strain evidence="3">PWHHKU_190912</strain>
    </source>
</reference>
<accession>A0ABQ8RUG1</accession>
<evidence type="ECO:0000259" key="2">
    <source>
        <dbReference type="Pfam" id="PF21787"/>
    </source>
</evidence>
<gene>
    <name evidence="3" type="ORF">ANN_27998</name>
</gene>
<evidence type="ECO:0000313" key="3">
    <source>
        <dbReference type="EMBL" id="KAJ4425383.1"/>
    </source>
</evidence>
<organism evidence="3 4">
    <name type="scientific">Periplaneta americana</name>
    <name type="common">American cockroach</name>
    <name type="synonym">Blatta americana</name>
    <dbReference type="NCBI Taxonomy" id="6978"/>
    <lineage>
        <taxon>Eukaryota</taxon>
        <taxon>Metazoa</taxon>
        <taxon>Ecdysozoa</taxon>
        <taxon>Arthropoda</taxon>
        <taxon>Hexapoda</taxon>
        <taxon>Insecta</taxon>
        <taxon>Pterygota</taxon>
        <taxon>Neoptera</taxon>
        <taxon>Polyneoptera</taxon>
        <taxon>Dictyoptera</taxon>
        <taxon>Blattodea</taxon>
        <taxon>Blattoidea</taxon>
        <taxon>Blattidae</taxon>
        <taxon>Blattinae</taxon>
        <taxon>Periplaneta</taxon>
    </lineage>
</organism>
<dbReference type="Proteomes" id="UP001148838">
    <property type="component" value="Unassembled WGS sequence"/>
</dbReference>